<accession>A0A438GYJ0</accession>
<dbReference type="InterPro" id="IPR045322">
    <property type="entry name" value="HECTD1/TRIP12-like"/>
</dbReference>
<dbReference type="PANTHER" id="PTHR45670:SF1">
    <property type="entry name" value="E3 UBIQUITIN-PROTEIN LIGASE HECTD1"/>
    <property type="match status" value="1"/>
</dbReference>
<dbReference type="InterPro" id="IPR054722">
    <property type="entry name" value="PolX-like_BBD"/>
</dbReference>
<name>A0A438GYJ0_VITVI</name>
<dbReference type="Proteomes" id="UP000288805">
    <property type="component" value="Unassembled WGS sequence"/>
</dbReference>
<reference evidence="4 5" key="1">
    <citation type="journal article" date="2018" name="PLoS Genet.">
        <title>Population sequencing reveals clonal diversity and ancestral inbreeding in the grapevine cultivar Chardonnay.</title>
        <authorList>
            <person name="Roach M.J."/>
            <person name="Johnson D.L."/>
            <person name="Bohlmann J."/>
            <person name="van Vuuren H.J."/>
            <person name="Jones S.J."/>
            <person name="Pretorius I.S."/>
            <person name="Schmidt S.A."/>
            <person name="Borneman A.R."/>
        </authorList>
    </citation>
    <scope>NUCLEOTIDE SEQUENCE [LARGE SCALE GENOMIC DNA]</scope>
    <source>
        <strain evidence="5">cv. Chardonnay</strain>
        <tissue evidence="4">Leaf</tissue>
    </source>
</reference>
<dbReference type="AlphaFoldDB" id="A0A438GYJ0"/>
<evidence type="ECO:0000256" key="1">
    <source>
        <dbReference type="ARBA" id="ARBA00022679"/>
    </source>
</evidence>
<gene>
    <name evidence="4" type="primary">UPL3_6</name>
    <name evidence="4" type="ORF">CK203_050135</name>
</gene>
<dbReference type="InterPro" id="IPR057948">
    <property type="entry name" value="TPR_TRIP12_N"/>
</dbReference>
<keyword evidence="1" id="KW-0808">Transferase</keyword>
<evidence type="ECO:0000259" key="3">
    <source>
        <dbReference type="Pfam" id="PF25579"/>
    </source>
</evidence>
<dbReference type="Gene3D" id="1.25.10.10">
    <property type="entry name" value="Leucine-rich Repeat Variant"/>
    <property type="match status" value="1"/>
</dbReference>
<sequence length="248" mass="28091">MLSIGIKESLGTFSLDSFVPVLMGLLNHESNPNIMLLAPELLITEYMDLAEQSLQALKKISQEHPTACLQVGALMEMLSYLDFFFTDVQKLDKIIISKVRIGNGEYIPIRGKKIVAIESLSSLKLTLDVSFIPDIDQNLLSVGQLLEKGFKVLFDNKFCMIKDANGKDVFKIKMRGKSFALNLLEEKQNTVSQENNVTTLWHKRLGHFHHNGVLYMKKNQLAVGLLDLEQNLLTYLSIWKTIQAFFPT</sequence>
<dbReference type="InterPro" id="IPR011989">
    <property type="entry name" value="ARM-like"/>
</dbReference>
<dbReference type="Pfam" id="PF22936">
    <property type="entry name" value="Pol_BBD"/>
    <property type="match status" value="1"/>
</dbReference>
<dbReference type="Pfam" id="PF25579">
    <property type="entry name" value="TPR_TRIP12_N"/>
    <property type="match status" value="1"/>
</dbReference>
<comment type="caution">
    <text evidence="4">The sequence shown here is derived from an EMBL/GenBank/DDBJ whole genome shotgun (WGS) entry which is preliminary data.</text>
</comment>
<evidence type="ECO:0000313" key="4">
    <source>
        <dbReference type="EMBL" id="RVW77275.1"/>
    </source>
</evidence>
<evidence type="ECO:0000259" key="2">
    <source>
        <dbReference type="Pfam" id="PF22936"/>
    </source>
</evidence>
<organism evidence="4 5">
    <name type="scientific">Vitis vinifera</name>
    <name type="common">Grape</name>
    <dbReference type="NCBI Taxonomy" id="29760"/>
    <lineage>
        <taxon>Eukaryota</taxon>
        <taxon>Viridiplantae</taxon>
        <taxon>Streptophyta</taxon>
        <taxon>Embryophyta</taxon>
        <taxon>Tracheophyta</taxon>
        <taxon>Spermatophyta</taxon>
        <taxon>Magnoliopsida</taxon>
        <taxon>eudicotyledons</taxon>
        <taxon>Gunneridae</taxon>
        <taxon>Pentapetalae</taxon>
        <taxon>rosids</taxon>
        <taxon>Vitales</taxon>
        <taxon>Vitaceae</taxon>
        <taxon>Viteae</taxon>
        <taxon>Vitis</taxon>
    </lineage>
</organism>
<dbReference type="PANTHER" id="PTHR45670">
    <property type="entry name" value="E3 UBIQUITIN-PROTEIN LIGASE TRIP12"/>
    <property type="match status" value="1"/>
</dbReference>
<feature type="domain" description="E3 ubiquitin-protein ligase TRIP12-like TPR repeats" evidence="3">
    <location>
        <begin position="40"/>
        <end position="70"/>
    </location>
</feature>
<dbReference type="GO" id="GO:0006511">
    <property type="term" value="P:ubiquitin-dependent protein catabolic process"/>
    <property type="evidence" value="ECO:0007669"/>
    <property type="project" value="InterPro"/>
</dbReference>
<dbReference type="GO" id="GO:0061630">
    <property type="term" value="F:ubiquitin protein ligase activity"/>
    <property type="evidence" value="ECO:0007669"/>
    <property type="project" value="InterPro"/>
</dbReference>
<proteinExistence type="predicted"/>
<protein>
    <submittedName>
        <fullName evidence="4">E3 ubiquitin-protein ligase UPL3</fullName>
    </submittedName>
</protein>
<feature type="domain" description="Retrovirus-related Pol polyprotein from transposon TNT 1-94-like beta-barrel" evidence="2">
    <location>
        <begin position="89"/>
        <end position="150"/>
    </location>
</feature>
<evidence type="ECO:0000313" key="5">
    <source>
        <dbReference type="Proteomes" id="UP000288805"/>
    </source>
</evidence>
<dbReference type="EMBL" id="QGNW01000315">
    <property type="protein sequence ID" value="RVW77275.1"/>
    <property type="molecule type" value="Genomic_DNA"/>
</dbReference>